<name>A0A0G1NM57_9BACT</name>
<evidence type="ECO:0000313" key="1">
    <source>
        <dbReference type="EMBL" id="KKU21536.1"/>
    </source>
</evidence>
<evidence type="ECO:0000313" key="2">
    <source>
        <dbReference type="Proteomes" id="UP000034107"/>
    </source>
</evidence>
<evidence type="ECO:0008006" key="3">
    <source>
        <dbReference type="Google" id="ProtNLM"/>
    </source>
</evidence>
<dbReference type="EMBL" id="LCLS01000016">
    <property type="protein sequence ID" value="KKU21536.1"/>
    <property type="molecule type" value="Genomic_DNA"/>
</dbReference>
<gene>
    <name evidence="1" type="ORF">UX31_C0016G0013</name>
</gene>
<organism evidence="1 2">
    <name type="scientific">Candidatus Nomurabacteria bacterium GW2011_GWA1_46_11</name>
    <dbReference type="NCBI Taxonomy" id="1618732"/>
    <lineage>
        <taxon>Bacteria</taxon>
        <taxon>Candidatus Nomuraibacteriota</taxon>
    </lineage>
</organism>
<comment type="caution">
    <text evidence="1">The sequence shown here is derived from an EMBL/GenBank/DDBJ whole genome shotgun (WGS) entry which is preliminary data.</text>
</comment>
<dbReference type="Proteomes" id="UP000034107">
    <property type="component" value="Unassembled WGS sequence"/>
</dbReference>
<dbReference type="AlphaFoldDB" id="A0A0G1NM57"/>
<protein>
    <recommendedName>
        <fullName evidence="3">Methyltransferase type 11 domain-containing protein</fullName>
    </recommendedName>
</protein>
<dbReference type="InterPro" id="IPR029063">
    <property type="entry name" value="SAM-dependent_MTases_sf"/>
</dbReference>
<sequence length="245" mass="26936">MARVESGGLPREVREQYGVAIERDIASRSNLQEPGEVIDRFAYEYLVLLQGLQELITYARNISRRGQQTFLWVGEGTLTAVGQFVKAGWMRGFKVIATTLDTSICLPVKGVTVMACGAERFRHGRVRIPDLSAVAMVSVCSIQYSARPDLVVEEARRVLTSGGVFKMVVVPTADDPFADKEIGVWKEALRGSGFDFWPGVGGPNFAQLVAVKMPAEVTAETLILDDAKTMGAQIDFFRAQREPGY</sequence>
<accession>A0A0G1NM57</accession>
<dbReference type="Gene3D" id="3.40.50.150">
    <property type="entry name" value="Vaccinia Virus protein VP39"/>
    <property type="match status" value="1"/>
</dbReference>
<proteinExistence type="predicted"/>
<reference evidence="1 2" key="1">
    <citation type="journal article" date="2015" name="Nature">
        <title>rRNA introns, odd ribosomes, and small enigmatic genomes across a large radiation of phyla.</title>
        <authorList>
            <person name="Brown C.T."/>
            <person name="Hug L.A."/>
            <person name="Thomas B.C."/>
            <person name="Sharon I."/>
            <person name="Castelle C.J."/>
            <person name="Singh A."/>
            <person name="Wilkins M.J."/>
            <person name="Williams K.H."/>
            <person name="Banfield J.F."/>
        </authorList>
    </citation>
    <scope>NUCLEOTIDE SEQUENCE [LARGE SCALE GENOMIC DNA]</scope>
</reference>